<evidence type="ECO:0000256" key="1">
    <source>
        <dbReference type="SAM" id="MobiDB-lite"/>
    </source>
</evidence>
<evidence type="ECO:0000313" key="2">
    <source>
        <dbReference type="EMBL" id="REG10513.1"/>
    </source>
</evidence>
<keyword evidence="3" id="KW-1185">Reference proteome</keyword>
<name>A0A347ZUC1_9CHLR</name>
<dbReference type="RefSeq" id="WP_126440504.1">
    <property type="nucleotide sequence ID" value="NZ_AP018437.1"/>
</dbReference>
<dbReference type="Proteomes" id="UP000256388">
    <property type="component" value="Unassembled WGS sequence"/>
</dbReference>
<organism evidence="2 3">
    <name type="scientific">Pelolinea submarina</name>
    <dbReference type="NCBI Taxonomy" id="913107"/>
    <lineage>
        <taxon>Bacteria</taxon>
        <taxon>Bacillati</taxon>
        <taxon>Chloroflexota</taxon>
        <taxon>Anaerolineae</taxon>
        <taxon>Anaerolineales</taxon>
        <taxon>Anaerolineaceae</taxon>
        <taxon>Pelolinea</taxon>
    </lineage>
</organism>
<evidence type="ECO:0000313" key="3">
    <source>
        <dbReference type="Proteomes" id="UP000256388"/>
    </source>
</evidence>
<proteinExistence type="predicted"/>
<accession>A0A347ZUC1</accession>
<dbReference type="EMBL" id="QUMS01000001">
    <property type="protein sequence ID" value="REG10513.1"/>
    <property type="molecule type" value="Genomic_DNA"/>
</dbReference>
<sequence>MRISYFFCYYSRYHPKPEDYHWITHSNHLSDELRDSLKRHIFDSFDRNEQYCFFPLSLKNGLDYVGVGKRWHYGLDAHEGDINHSVLLLFRKVDWVLLNPTVFIQYYLMAIFSDIQEKYWKEENYSNDPIINSGGVININPDIPWESWKEFIRDYQAAECYTPAKFGSLYDIQALIGKNKLIPFQKAVSTYLLDFPYELFNEKPKHSFVAKRNFRQTYKPLLTKMRIEKTERKKMNEEIQRNLDEISRYLVLFKVSDSKYLKEQREKYTAFLREYRNNHIDHENDQKKLGEDIILAGRRLETDVSGLLSNRHDLYSYYVRIVKLCKNNGLTQKPCSIYNPEDSKLDLYSIIKRIFDLYGKTANLCLKCLAVWDDEEKRILENLTGLAKVGERAYFPRVLLEMPKPLIELEENSREAKKIEDNRAFPEQESVELTGKDPEENPEADLLPKSMKDSK</sequence>
<comment type="caution">
    <text evidence="2">The sequence shown here is derived from an EMBL/GenBank/DDBJ whole genome shotgun (WGS) entry which is preliminary data.</text>
</comment>
<gene>
    <name evidence="2" type="ORF">DFR64_0372</name>
</gene>
<reference evidence="2 3" key="1">
    <citation type="submission" date="2018-08" db="EMBL/GenBank/DDBJ databases">
        <title>Genomic Encyclopedia of Type Strains, Phase IV (KMG-IV): sequencing the most valuable type-strain genomes for metagenomic binning, comparative biology and taxonomic classification.</title>
        <authorList>
            <person name="Goeker M."/>
        </authorList>
    </citation>
    <scope>NUCLEOTIDE SEQUENCE [LARGE SCALE GENOMIC DNA]</scope>
    <source>
        <strain evidence="2 3">DSM 23923</strain>
    </source>
</reference>
<dbReference type="AlphaFoldDB" id="A0A347ZUC1"/>
<protein>
    <submittedName>
        <fullName evidence="2">Uncharacterized protein</fullName>
    </submittedName>
</protein>
<feature type="region of interest" description="Disordered" evidence="1">
    <location>
        <begin position="418"/>
        <end position="455"/>
    </location>
</feature>